<dbReference type="EMBL" id="BAABFF010000001">
    <property type="protein sequence ID" value="GAA4582028.1"/>
    <property type="molecule type" value="Genomic_DNA"/>
</dbReference>
<gene>
    <name evidence="1" type="ORF">GCM10023100_68200</name>
</gene>
<protein>
    <recommendedName>
        <fullName evidence="3">Tyr recombinase domain-containing protein</fullName>
    </recommendedName>
</protein>
<comment type="caution">
    <text evidence="1">The sequence shown here is derived from an EMBL/GenBank/DDBJ whole genome shotgun (WGS) entry which is preliminary data.</text>
</comment>
<keyword evidence="2" id="KW-1185">Reference proteome</keyword>
<accession>A0ABP8T7Y2</accession>
<sequence length="115" mass="12755">MPRLLEDVARRRGRGPHLEAFFGCMYFAAMRPAEVIHLRIEQCHLPKTGWGMLNLSGGAVTSGKEWTDGEVHEVHSLSVARQARRGLFPSRRSRLATTWTLPPTASHGRGPGNTP</sequence>
<name>A0ABP8T7Y2_9ACTN</name>
<reference evidence="2" key="1">
    <citation type="journal article" date="2019" name="Int. J. Syst. Evol. Microbiol.">
        <title>The Global Catalogue of Microorganisms (GCM) 10K type strain sequencing project: providing services to taxonomists for standard genome sequencing and annotation.</title>
        <authorList>
            <consortium name="The Broad Institute Genomics Platform"/>
            <consortium name="The Broad Institute Genome Sequencing Center for Infectious Disease"/>
            <person name="Wu L."/>
            <person name="Ma J."/>
        </authorList>
    </citation>
    <scope>NUCLEOTIDE SEQUENCE [LARGE SCALE GENOMIC DNA]</scope>
    <source>
        <strain evidence="2">JCM 13278</strain>
    </source>
</reference>
<proteinExistence type="predicted"/>
<evidence type="ECO:0000313" key="2">
    <source>
        <dbReference type="Proteomes" id="UP001500691"/>
    </source>
</evidence>
<organism evidence="1 2">
    <name type="scientific">Actinocorallia cavernae</name>
    <dbReference type="NCBI Taxonomy" id="328075"/>
    <lineage>
        <taxon>Bacteria</taxon>
        <taxon>Bacillati</taxon>
        <taxon>Actinomycetota</taxon>
        <taxon>Actinomycetes</taxon>
        <taxon>Streptosporangiales</taxon>
        <taxon>Thermomonosporaceae</taxon>
        <taxon>Actinocorallia</taxon>
    </lineage>
</organism>
<evidence type="ECO:0000313" key="1">
    <source>
        <dbReference type="EMBL" id="GAA4582028.1"/>
    </source>
</evidence>
<dbReference type="Proteomes" id="UP001500691">
    <property type="component" value="Unassembled WGS sequence"/>
</dbReference>
<evidence type="ECO:0008006" key="3">
    <source>
        <dbReference type="Google" id="ProtNLM"/>
    </source>
</evidence>